<keyword evidence="2" id="KW-1185">Reference proteome</keyword>
<evidence type="ECO:0000313" key="2">
    <source>
        <dbReference type="Proteomes" id="UP000582837"/>
    </source>
</evidence>
<dbReference type="RefSeq" id="WP_170033690.1">
    <property type="nucleotide sequence ID" value="NZ_JABDTL010000001.1"/>
</dbReference>
<gene>
    <name evidence="1" type="ORF">HNQ61_002726</name>
</gene>
<reference evidence="1 2" key="1">
    <citation type="submission" date="2020-08" db="EMBL/GenBank/DDBJ databases">
        <title>Genomic Encyclopedia of Type Strains, Phase IV (KMG-IV): sequencing the most valuable type-strain genomes for metagenomic binning, comparative biology and taxonomic classification.</title>
        <authorList>
            <person name="Goeker M."/>
        </authorList>
    </citation>
    <scope>NUCLEOTIDE SEQUENCE [LARGE SCALE GENOMIC DNA]</scope>
    <source>
        <strain evidence="1 2">DSM 29007</strain>
    </source>
</reference>
<name>A0A841GZB8_9BACT</name>
<dbReference type="EMBL" id="JACHIA010000007">
    <property type="protein sequence ID" value="MBB6071102.1"/>
    <property type="molecule type" value="Genomic_DNA"/>
</dbReference>
<proteinExistence type="predicted"/>
<evidence type="ECO:0000313" key="1">
    <source>
        <dbReference type="EMBL" id="MBB6071102.1"/>
    </source>
</evidence>
<protein>
    <submittedName>
        <fullName evidence="1">Uncharacterized protein</fullName>
    </submittedName>
</protein>
<dbReference type="Proteomes" id="UP000582837">
    <property type="component" value="Unassembled WGS sequence"/>
</dbReference>
<accession>A0A841GZB8</accession>
<comment type="caution">
    <text evidence="1">The sequence shown here is derived from an EMBL/GenBank/DDBJ whole genome shotgun (WGS) entry which is preliminary data.</text>
</comment>
<organism evidence="1 2">
    <name type="scientific">Longimicrobium terrae</name>
    <dbReference type="NCBI Taxonomy" id="1639882"/>
    <lineage>
        <taxon>Bacteria</taxon>
        <taxon>Pseudomonadati</taxon>
        <taxon>Gemmatimonadota</taxon>
        <taxon>Longimicrobiia</taxon>
        <taxon>Longimicrobiales</taxon>
        <taxon>Longimicrobiaceae</taxon>
        <taxon>Longimicrobium</taxon>
    </lineage>
</organism>
<sequence>MIKPNVRASFGRREAELLTAIAGPGGEALLRRGGLDALLDDAAVLRGLARGPRVSTAPAPLVFYVLVRHALMQREIHDRQLADYTAAILLEFATAGKAHRVDGGAGEPFHYLADIVAALEQARGEREFLLRVHLGNFALWLSGVFPDHIAHRVQRRGAPPISYYDELGSTGFRLAAGSDLAMRHGMGDVLLRAAEQFRDVRSALNSLSDTLFFPQSRDAVERLLRQVSDDYQRGTGWS</sequence>
<dbReference type="AlphaFoldDB" id="A0A841GZB8"/>